<name>A0A554W7W8_9BURK</name>
<dbReference type="CDD" id="cd00207">
    <property type="entry name" value="fer2"/>
    <property type="match status" value="1"/>
</dbReference>
<dbReference type="GO" id="GO:0005829">
    <property type="term" value="C:cytosol"/>
    <property type="evidence" value="ECO:0007669"/>
    <property type="project" value="TreeGrafter"/>
</dbReference>
<gene>
    <name evidence="8" type="primary">thcC</name>
    <name evidence="8" type="ORF">Talka_01391</name>
</gene>
<proteinExistence type="inferred from homology"/>
<dbReference type="InterPro" id="IPR001041">
    <property type="entry name" value="2Fe-2S_ferredoxin-type"/>
</dbReference>
<comment type="caution">
    <text evidence="8">The sequence shown here is derived from an EMBL/GenBank/DDBJ whole genome shotgun (WGS) entry which is preliminary data.</text>
</comment>
<evidence type="ECO:0000313" key="9">
    <source>
        <dbReference type="Proteomes" id="UP000315736"/>
    </source>
</evidence>
<dbReference type="GO" id="GO:0046872">
    <property type="term" value="F:metal ion binding"/>
    <property type="evidence" value="ECO:0007669"/>
    <property type="project" value="UniProtKB-KW"/>
</dbReference>
<dbReference type="InterPro" id="IPR001055">
    <property type="entry name" value="Adrenodoxin-like"/>
</dbReference>
<dbReference type="GO" id="GO:0051537">
    <property type="term" value="F:2 iron, 2 sulfur cluster binding"/>
    <property type="evidence" value="ECO:0007669"/>
    <property type="project" value="UniProtKB-KW"/>
</dbReference>
<dbReference type="Pfam" id="PF00111">
    <property type="entry name" value="Fer2"/>
    <property type="match status" value="1"/>
</dbReference>
<dbReference type="RefSeq" id="WP_143890405.1">
    <property type="nucleotide sequence ID" value="NZ_VJNB01000006.1"/>
</dbReference>
<dbReference type="InterPro" id="IPR036010">
    <property type="entry name" value="2Fe-2S_ferredoxin-like_sf"/>
</dbReference>
<evidence type="ECO:0000256" key="3">
    <source>
        <dbReference type="ARBA" id="ARBA00022723"/>
    </source>
</evidence>
<keyword evidence="3" id="KW-0479">Metal-binding</keyword>
<feature type="domain" description="2Fe-2S ferredoxin-type" evidence="7">
    <location>
        <begin position="4"/>
        <end position="113"/>
    </location>
</feature>
<evidence type="ECO:0000256" key="1">
    <source>
        <dbReference type="ARBA" id="ARBA00010914"/>
    </source>
</evidence>
<comment type="similarity">
    <text evidence="1">Belongs to the adrenodoxin/putidaredoxin family.</text>
</comment>
<dbReference type="PROSITE" id="PS51085">
    <property type="entry name" value="2FE2S_FER_2"/>
    <property type="match status" value="1"/>
</dbReference>
<dbReference type="EMBL" id="VJNB01000006">
    <property type="protein sequence ID" value="TSE19672.1"/>
    <property type="molecule type" value="Genomic_DNA"/>
</dbReference>
<dbReference type="PANTHER" id="PTHR23426">
    <property type="entry name" value="FERREDOXIN/ADRENODOXIN"/>
    <property type="match status" value="1"/>
</dbReference>
<evidence type="ECO:0000313" key="8">
    <source>
        <dbReference type="EMBL" id="TSE19672.1"/>
    </source>
</evidence>
<evidence type="ECO:0000259" key="7">
    <source>
        <dbReference type="PROSITE" id="PS51085"/>
    </source>
</evidence>
<dbReference type="PANTHER" id="PTHR23426:SF65">
    <property type="entry name" value="FERREDOXIN-2, MITOCHONDRIAL"/>
    <property type="match status" value="1"/>
</dbReference>
<dbReference type="OrthoDB" id="9799640at2"/>
<keyword evidence="4" id="KW-0408">Iron</keyword>
<dbReference type="SUPFAM" id="SSF54292">
    <property type="entry name" value="2Fe-2S ferredoxin-like"/>
    <property type="match status" value="1"/>
</dbReference>
<reference evidence="8 9" key="1">
    <citation type="submission" date="2019-07" db="EMBL/GenBank/DDBJ databases">
        <title>Tepidimonas alkaliphilus YIM 72238 draft genome.</title>
        <authorList>
            <person name="Da Costa M.S."/>
            <person name="Froufe H.J.C."/>
            <person name="Egas C."/>
            <person name="Albuquerque L."/>
        </authorList>
    </citation>
    <scope>NUCLEOTIDE SEQUENCE [LARGE SCALE GENOMIC DNA]</scope>
    <source>
        <strain evidence="8 9">YIM 72238</strain>
    </source>
</reference>
<dbReference type="GO" id="GO:0009055">
    <property type="term" value="F:electron transfer activity"/>
    <property type="evidence" value="ECO:0007669"/>
    <property type="project" value="TreeGrafter"/>
</dbReference>
<keyword evidence="2" id="KW-0001">2Fe-2S</keyword>
<evidence type="ECO:0000256" key="6">
    <source>
        <dbReference type="ARBA" id="ARBA00034078"/>
    </source>
</evidence>
<dbReference type="Proteomes" id="UP000315736">
    <property type="component" value="Unassembled WGS sequence"/>
</dbReference>
<dbReference type="PRINTS" id="PR00355">
    <property type="entry name" value="ADRENODOXIN"/>
</dbReference>
<evidence type="ECO:0000256" key="2">
    <source>
        <dbReference type="ARBA" id="ARBA00022714"/>
    </source>
</evidence>
<keyword evidence="5" id="KW-0411">Iron-sulfur</keyword>
<organism evidence="8 9">
    <name type="scientific">Tepidimonas alkaliphilus</name>
    <dbReference type="NCBI Taxonomy" id="2588942"/>
    <lineage>
        <taxon>Bacteria</taxon>
        <taxon>Pseudomonadati</taxon>
        <taxon>Pseudomonadota</taxon>
        <taxon>Betaproteobacteria</taxon>
        <taxon>Burkholderiales</taxon>
        <taxon>Tepidimonas</taxon>
    </lineage>
</organism>
<evidence type="ECO:0000256" key="5">
    <source>
        <dbReference type="ARBA" id="ARBA00023014"/>
    </source>
</evidence>
<dbReference type="GO" id="GO:0140647">
    <property type="term" value="P:P450-containing electron transport chain"/>
    <property type="evidence" value="ECO:0007669"/>
    <property type="project" value="InterPro"/>
</dbReference>
<protein>
    <submittedName>
        <fullName evidence="8">Rhodocoxin</fullName>
    </submittedName>
</protein>
<accession>A0A554W7W8</accession>
<comment type="cofactor">
    <cofactor evidence="6">
        <name>[2Fe-2S] cluster</name>
        <dbReference type="ChEBI" id="CHEBI:190135"/>
    </cofactor>
</comment>
<sequence>MTTITVRFVQPGPHGPRIDTEVQASADGRSLMKAAVDAGIDAIAADCGGNLTCATCHVIVPPEWQARVGAPSADEDTMLDYTAVPRQSGSRLSCQIRLHPELDGLWVELPERQY</sequence>
<dbReference type="Gene3D" id="3.10.20.30">
    <property type="match status" value="1"/>
</dbReference>
<evidence type="ECO:0000256" key="4">
    <source>
        <dbReference type="ARBA" id="ARBA00023004"/>
    </source>
</evidence>
<keyword evidence="9" id="KW-1185">Reference proteome</keyword>
<dbReference type="InterPro" id="IPR012675">
    <property type="entry name" value="Beta-grasp_dom_sf"/>
</dbReference>
<dbReference type="AlphaFoldDB" id="A0A554W7W8"/>